<dbReference type="GeneID" id="66892318"/>
<dbReference type="KEGG" id="rpa:TX73_006640"/>
<evidence type="ECO:0000313" key="4">
    <source>
        <dbReference type="EMBL" id="WCL91429.1"/>
    </source>
</evidence>
<name>Q6NA91_RHOPA</name>
<evidence type="ECO:0000256" key="2">
    <source>
        <dbReference type="SAM" id="MobiDB-lite"/>
    </source>
</evidence>
<organism evidence="3">
    <name type="scientific">Rhodopseudomonas palustris (strain ATCC BAA-98 / CGA009)</name>
    <dbReference type="NCBI Taxonomy" id="258594"/>
    <lineage>
        <taxon>Bacteria</taxon>
        <taxon>Pseudomonadati</taxon>
        <taxon>Pseudomonadota</taxon>
        <taxon>Alphaproteobacteria</taxon>
        <taxon>Hyphomicrobiales</taxon>
        <taxon>Nitrobacteraceae</taxon>
        <taxon>Rhodopseudomonas</taxon>
    </lineage>
</organism>
<sequence>MGRRRIFTVGFDLPGDGFESIPFNSDQTLLDADIVLFEPTLSVFHSYESYNGRELLSENSSFIAKTRVDHWRSEIITAVNAGKLVVVYLSKPDVYYRYTGQQQHSGTGRSRATTNLVAEISSYEAIPNLTKVTAKSGSEIRLEKDGAFLGPYWSEVSEYSSYEVEIEGNFTRTLLRSRSGERVVGASFEGKRGALLFLPPIRYDYELFVQDVGAEEEWTAEAQEFGKRLVGALVGLSDVLRRSSQLTPPPEWSSASEFRLALENVLETNITQHSAQIQRMQAERLEFEQQLEDAGSLRRLLYEQGKALELAILEAMRLFGFESSQFQDGESEFDGVFVSVEGRCLGEVEGRDNRAIAIEKFSQLERNLSEDFAREETSEYAKGILFGNAYRLKPPADRGSFFTDKCVSAAQRIGAALIRTPDLFAPAKYLKEHPSDTGFAKACRDSIFSTSGGVVNFPEPPIVETNTVTTTNEEEPSLPASPILSVS</sequence>
<reference evidence="4" key="3">
    <citation type="submission" date="2022-12" db="EMBL/GenBank/DDBJ databases">
        <title>Complete genome sequence of Rhodopseudomonas palustris CGA0092 and corrections to the R. palustris CGA009 genome sequence.</title>
        <authorList>
            <person name="Mazny B.R."/>
            <person name="Sheff O.F."/>
            <person name="LaSarre B."/>
            <person name="McKinlay A."/>
            <person name="McKinlay J.B."/>
        </authorList>
    </citation>
    <scope>NUCLEOTIDE SEQUENCE</scope>
    <source>
        <strain evidence="4">CGA009</strain>
    </source>
</reference>
<dbReference type="RefSeq" id="WP_011156858.1">
    <property type="nucleotide sequence ID" value="NZ_CP116810.1"/>
</dbReference>
<keyword evidence="1" id="KW-0175">Coiled coil</keyword>
<evidence type="ECO:0000313" key="5">
    <source>
        <dbReference type="Proteomes" id="UP000001426"/>
    </source>
</evidence>
<reference evidence="4" key="1">
    <citation type="submission" date="2003-07" db="EMBL/GenBank/DDBJ databases">
        <authorList>
            <consortium name="Rhodopseudomonas genome consortium"/>
            <person name="Larimer F."/>
            <person name="Harwood C."/>
        </authorList>
    </citation>
    <scope>NUCLEOTIDE SEQUENCE</scope>
    <source>
        <strain evidence="4">CGA009</strain>
    </source>
</reference>
<gene>
    <name evidence="3" type="ordered locus">RPA1294</name>
    <name evidence="4" type="ORF">TX73_006640</name>
</gene>
<dbReference type="eggNOG" id="ENOG502Z8IR">
    <property type="taxonomic scope" value="Bacteria"/>
</dbReference>
<dbReference type="Proteomes" id="UP000001426">
    <property type="component" value="Chromosome"/>
</dbReference>
<reference evidence="3 5" key="2">
    <citation type="journal article" date="2004" name="Nat. Biotechnol.">
        <title>Complete genome sequence of the metabolically versatile photosynthetic bacterium Rhodopseudomonas palustris.</title>
        <authorList>
            <person name="Larimer F.W."/>
            <person name="Chain P."/>
            <person name="Hauser L."/>
            <person name="Lamerdin J."/>
            <person name="Malfatti S."/>
            <person name="Do L."/>
            <person name="Land M.L."/>
            <person name="Pelletier D.A."/>
            <person name="Beatty J.T."/>
            <person name="Lang A.S."/>
            <person name="Tabita F.R."/>
            <person name="Gibson J.L."/>
            <person name="Hanson T.E."/>
            <person name="Bobst C."/>
            <person name="Torres J.L."/>
            <person name="Peres C."/>
            <person name="Harrison F.H."/>
            <person name="Gibson J."/>
            <person name="Harwood C.S."/>
        </authorList>
    </citation>
    <scope>NUCLEOTIDE SEQUENCE [LARGE SCALE GENOMIC DNA]</scope>
    <source>
        <strain evidence="5">ATCC BAA-98 / CGA009</strain>
        <strain evidence="3">CGA009</strain>
    </source>
</reference>
<dbReference type="AlphaFoldDB" id="Q6NA91"/>
<dbReference type="EMBL" id="BX572597">
    <property type="protein sequence ID" value="CAE26737.1"/>
    <property type="molecule type" value="Genomic_DNA"/>
</dbReference>
<accession>Q6NA91</accession>
<protein>
    <submittedName>
        <fullName evidence="3">Uncharacterized protein</fullName>
    </submittedName>
</protein>
<keyword evidence="5" id="KW-1185">Reference proteome</keyword>
<proteinExistence type="predicted"/>
<feature type="coiled-coil region" evidence="1">
    <location>
        <begin position="263"/>
        <end position="297"/>
    </location>
</feature>
<evidence type="ECO:0000313" key="3">
    <source>
        <dbReference type="EMBL" id="CAE26737.1"/>
    </source>
</evidence>
<dbReference type="HOGENOM" id="CLU_566026_0_0_5"/>
<feature type="region of interest" description="Disordered" evidence="2">
    <location>
        <begin position="466"/>
        <end position="487"/>
    </location>
</feature>
<evidence type="ECO:0000256" key="1">
    <source>
        <dbReference type="SAM" id="Coils"/>
    </source>
</evidence>
<dbReference type="EMBL" id="CP116810">
    <property type="protein sequence ID" value="WCL91429.1"/>
    <property type="molecule type" value="Genomic_DNA"/>
</dbReference>